<evidence type="ECO:0000256" key="6">
    <source>
        <dbReference type="SAM" id="MobiDB-lite"/>
    </source>
</evidence>
<evidence type="ECO:0000256" key="2">
    <source>
        <dbReference type="ARBA" id="ARBA00023015"/>
    </source>
</evidence>
<sequence>MASQRKARKRRTSKFSKRKQTVLRKAHELQRDCDAEVYLYVRNKRSNQVWRYTSGIQPPLETEMVCLIHTAEVIMY</sequence>
<dbReference type="SUPFAM" id="SSF55455">
    <property type="entry name" value="SRF-like"/>
    <property type="match status" value="1"/>
</dbReference>
<evidence type="ECO:0000256" key="3">
    <source>
        <dbReference type="ARBA" id="ARBA00023125"/>
    </source>
</evidence>
<dbReference type="Pfam" id="PF00319">
    <property type="entry name" value="SRF-TF"/>
    <property type="match status" value="1"/>
</dbReference>
<evidence type="ECO:0000313" key="8">
    <source>
        <dbReference type="EMBL" id="KZZ88805.1"/>
    </source>
</evidence>
<comment type="caution">
    <text evidence="8">The sequence shown here is derived from an EMBL/GenBank/DDBJ whole genome shotgun (WGS) entry which is preliminary data.</text>
</comment>
<dbReference type="GO" id="GO:0003677">
    <property type="term" value="F:DNA binding"/>
    <property type="evidence" value="ECO:0007669"/>
    <property type="project" value="UniProtKB-KW"/>
</dbReference>
<evidence type="ECO:0000313" key="9">
    <source>
        <dbReference type="Proteomes" id="UP000078544"/>
    </source>
</evidence>
<proteinExistence type="predicted"/>
<dbReference type="PROSITE" id="PS50066">
    <property type="entry name" value="MADS_BOX_2"/>
    <property type="match status" value="1"/>
</dbReference>
<keyword evidence="3" id="KW-0238">DNA-binding</keyword>
<evidence type="ECO:0000259" key="7">
    <source>
        <dbReference type="PROSITE" id="PS50066"/>
    </source>
</evidence>
<keyword evidence="5" id="KW-0539">Nucleus</keyword>
<dbReference type="GO" id="GO:0045944">
    <property type="term" value="P:positive regulation of transcription by RNA polymerase II"/>
    <property type="evidence" value="ECO:0007669"/>
    <property type="project" value="UniProtKB-ARBA"/>
</dbReference>
<dbReference type="OrthoDB" id="1898716at2759"/>
<dbReference type="GO" id="GO:0005634">
    <property type="term" value="C:nucleus"/>
    <property type="evidence" value="ECO:0007669"/>
    <property type="project" value="UniProtKB-SubCell"/>
</dbReference>
<evidence type="ECO:0000256" key="1">
    <source>
        <dbReference type="ARBA" id="ARBA00004123"/>
    </source>
</evidence>
<dbReference type="Gene3D" id="3.40.1810.10">
    <property type="entry name" value="Transcription factor, MADS-box"/>
    <property type="match status" value="1"/>
</dbReference>
<keyword evidence="9" id="KW-1185">Reference proteome</keyword>
<organism evidence="8 9">
    <name type="scientific">Moelleriella libera RCEF 2490</name>
    <dbReference type="NCBI Taxonomy" id="1081109"/>
    <lineage>
        <taxon>Eukaryota</taxon>
        <taxon>Fungi</taxon>
        <taxon>Dikarya</taxon>
        <taxon>Ascomycota</taxon>
        <taxon>Pezizomycotina</taxon>
        <taxon>Sordariomycetes</taxon>
        <taxon>Hypocreomycetidae</taxon>
        <taxon>Hypocreales</taxon>
        <taxon>Clavicipitaceae</taxon>
        <taxon>Moelleriella</taxon>
    </lineage>
</organism>
<gene>
    <name evidence="8" type="ORF">AAL_08006</name>
</gene>
<keyword evidence="4" id="KW-0804">Transcription</keyword>
<dbReference type="GO" id="GO:0046983">
    <property type="term" value="F:protein dimerization activity"/>
    <property type="evidence" value="ECO:0007669"/>
    <property type="project" value="InterPro"/>
</dbReference>
<name>A0A167WG37_9HYPO</name>
<feature type="region of interest" description="Disordered" evidence="6">
    <location>
        <begin position="1"/>
        <end position="21"/>
    </location>
</feature>
<dbReference type="Proteomes" id="UP000078544">
    <property type="component" value="Unassembled WGS sequence"/>
</dbReference>
<keyword evidence="2" id="KW-0805">Transcription regulation</keyword>
<comment type="subcellular location">
    <subcellularLocation>
        <location evidence="1">Nucleus</location>
    </subcellularLocation>
</comment>
<dbReference type="InterPro" id="IPR036879">
    <property type="entry name" value="TF_MADSbox_sf"/>
</dbReference>
<evidence type="ECO:0000256" key="4">
    <source>
        <dbReference type="ARBA" id="ARBA00023163"/>
    </source>
</evidence>
<protein>
    <submittedName>
        <fullName evidence="8">Transcription factor, MADS-box</fullName>
    </submittedName>
</protein>
<evidence type="ECO:0000256" key="5">
    <source>
        <dbReference type="ARBA" id="ARBA00023242"/>
    </source>
</evidence>
<dbReference type="InterPro" id="IPR002100">
    <property type="entry name" value="TF_MADSbox"/>
</dbReference>
<accession>A0A167WG37</accession>
<reference evidence="8 9" key="1">
    <citation type="journal article" date="2016" name="Genome Biol. Evol.">
        <title>Divergent and convergent evolution of fungal pathogenicity.</title>
        <authorList>
            <person name="Shang Y."/>
            <person name="Xiao G."/>
            <person name="Zheng P."/>
            <person name="Cen K."/>
            <person name="Zhan S."/>
            <person name="Wang C."/>
        </authorList>
    </citation>
    <scope>NUCLEOTIDE SEQUENCE [LARGE SCALE GENOMIC DNA]</scope>
    <source>
        <strain evidence="8 9">RCEF 2490</strain>
    </source>
</reference>
<dbReference type="EMBL" id="AZGY01000028">
    <property type="protein sequence ID" value="KZZ88805.1"/>
    <property type="molecule type" value="Genomic_DNA"/>
</dbReference>
<dbReference type="AlphaFoldDB" id="A0A167WG37"/>
<feature type="domain" description="MADS-box" evidence="7">
    <location>
        <begin position="8"/>
        <end position="41"/>
    </location>
</feature>